<dbReference type="Gene3D" id="1.10.4200.10">
    <property type="entry name" value="Triphosphoribosyl-dephospho-CoA protein"/>
    <property type="match status" value="1"/>
</dbReference>
<protein>
    <submittedName>
        <fullName evidence="1">Triphosphoribosyl-dephospho-CoA synthase</fullName>
    </submittedName>
</protein>
<dbReference type="PANTHER" id="PTHR42280">
    <property type="entry name" value="CITG FAMILY PROTEIN"/>
    <property type="match status" value="1"/>
</dbReference>
<dbReference type="Proteomes" id="UP001216907">
    <property type="component" value="Unassembled WGS sequence"/>
</dbReference>
<reference evidence="1 2" key="1">
    <citation type="submission" date="2023-03" db="EMBL/GenBank/DDBJ databases">
        <title>Paludisphaera mucosa sp. nov. a novel planctomycete from northern fen.</title>
        <authorList>
            <person name="Ivanova A."/>
        </authorList>
    </citation>
    <scope>NUCLEOTIDE SEQUENCE [LARGE SCALE GENOMIC DNA]</scope>
    <source>
        <strain evidence="1 2">Pla2</strain>
    </source>
</reference>
<gene>
    <name evidence="1" type="ORF">PZE19_21705</name>
</gene>
<evidence type="ECO:0000313" key="2">
    <source>
        <dbReference type="Proteomes" id="UP001216907"/>
    </source>
</evidence>
<comment type="caution">
    <text evidence="1">The sequence shown here is derived from an EMBL/GenBank/DDBJ whole genome shotgun (WGS) entry which is preliminary data.</text>
</comment>
<keyword evidence="2" id="KW-1185">Reference proteome</keyword>
<evidence type="ECO:0000313" key="1">
    <source>
        <dbReference type="EMBL" id="MDG3006396.1"/>
    </source>
</evidence>
<accession>A0ABT6FFP6</accession>
<name>A0ABT6FFP6_9BACT</name>
<dbReference type="InterPro" id="IPR002736">
    <property type="entry name" value="CitG"/>
</dbReference>
<organism evidence="1 2">
    <name type="scientific">Paludisphaera mucosa</name>
    <dbReference type="NCBI Taxonomy" id="3030827"/>
    <lineage>
        <taxon>Bacteria</taxon>
        <taxon>Pseudomonadati</taxon>
        <taxon>Planctomycetota</taxon>
        <taxon>Planctomycetia</taxon>
        <taxon>Isosphaerales</taxon>
        <taxon>Isosphaeraceae</taxon>
        <taxon>Paludisphaera</taxon>
    </lineage>
</organism>
<proteinExistence type="predicted"/>
<sequence length="294" mass="31128">MNELSAGKLAQVACLLEASARKPGNVHRFADFRDLDYLDFVLAAAAVADPLDRAEADGVGVAVLGAVEATRRLVATNANLGIILLLAPMAAVPLSESLPDGLPRVLAATTIHDARLVYRAIRLANPGGLGQADEQDVADEPTIILRDAMRLAADRDLIGRQYANGFEQVLREGLPALERHLGAGRNMETAIVGAFLELLGAHPDSLIARKLGDATSREASRRAREVLDAGWPDAEGGTKALRDLDAWLRGDGHRRNPGTTADLTAAVLFAALRAGTITLPRAAGPASWSGESWF</sequence>
<dbReference type="PANTHER" id="PTHR42280:SF1">
    <property type="entry name" value="CITG FAMILY PROTEIN"/>
    <property type="match status" value="1"/>
</dbReference>
<dbReference type="RefSeq" id="WP_277862696.1">
    <property type="nucleotide sequence ID" value="NZ_JARRAG010000002.1"/>
</dbReference>
<dbReference type="Pfam" id="PF01874">
    <property type="entry name" value="CitG"/>
    <property type="match status" value="1"/>
</dbReference>
<dbReference type="EMBL" id="JARRAG010000002">
    <property type="protein sequence ID" value="MDG3006396.1"/>
    <property type="molecule type" value="Genomic_DNA"/>
</dbReference>